<dbReference type="InterPro" id="IPR050327">
    <property type="entry name" value="Proton-linked_MCT"/>
</dbReference>
<dbReference type="PANTHER" id="PTHR11360">
    <property type="entry name" value="MONOCARBOXYLATE TRANSPORTER"/>
    <property type="match status" value="1"/>
</dbReference>
<dbReference type="Pfam" id="PF07690">
    <property type="entry name" value="MFS_1"/>
    <property type="match status" value="1"/>
</dbReference>
<sequence length="569" mass="63825">MTLRKFKFREPEVDSGYCWPMLAMSSIIYFLLFGTFYSYGVWLPRVMEEFNCNQEQAAWVGSIASGLLVLLDLPSDLACYHFGVFAMSIVGSILCGVGIIVSSYLQNIYHLYLSFGVLLGIGSALLYTPTLVMVGRWFDRYQAPATTLMMIGAPIGSLIFNPLMEKIMENYSLRDVMNVYGIMFLAITFICSFGYMPFSPMFIEKYETLEEDTNGTEAKEEVTEIESGFEFRASLFKNKSYLLFCACRFFAIFAYYVPLFHLIKYAISLGISGSTASLMLTAWSASNLFGRLAFGSFISRYRDKVLITYQIAMFLSGVVSIGAYFADNTWSLFLYCCIYGMLDGSNIGLASLVTIDLTSPLDLGAAWGIQQTINGIPTIAGPVLIGAMNDAKVLSANYMFVFTGGTFILGSIFMNFARVLRNREKYVVEDKTPFDEEVTELAEIRPRAAASIIPRKASTAFGPKKISGEMRRKTAAGIVTVKQGGRPKRLSLPDQDTDMKSSEFQRPMKMRSQTVMTPKTEYSFENQSYSSDCQDEVENKHRTFSIKEEIEDPENVEEELSQSEAKTME</sequence>
<organism evidence="5 6">
    <name type="scientific">Clytia hemisphaerica</name>
    <dbReference type="NCBI Taxonomy" id="252671"/>
    <lineage>
        <taxon>Eukaryota</taxon>
        <taxon>Metazoa</taxon>
        <taxon>Cnidaria</taxon>
        <taxon>Hydrozoa</taxon>
        <taxon>Hydroidolina</taxon>
        <taxon>Leptothecata</taxon>
        <taxon>Obeliida</taxon>
        <taxon>Clytiidae</taxon>
        <taxon>Clytia</taxon>
    </lineage>
</organism>
<dbReference type="OrthoDB" id="6499973at2759"/>
<feature type="compositionally biased region" description="Acidic residues" evidence="2">
    <location>
        <begin position="549"/>
        <end position="561"/>
    </location>
</feature>
<dbReference type="PROSITE" id="PS50850">
    <property type="entry name" value="MFS"/>
    <property type="match status" value="1"/>
</dbReference>
<evidence type="ECO:0000313" key="6">
    <source>
        <dbReference type="Proteomes" id="UP000594262"/>
    </source>
</evidence>
<dbReference type="InterPro" id="IPR011701">
    <property type="entry name" value="MFS"/>
</dbReference>
<feature type="domain" description="Major facilitator superfamily (MFS) profile" evidence="4">
    <location>
        <begin position="21"/>
        <end position="422"/>
    </location>
</feature>
<feature type="transmembrane region" description="Helical" evidence="3">
    <location>
        <begin position="146"/>
        <end position="164"/>
    </location>
</feature>
<evidence type="ECO:0000256" key="3">
    <source>
        <dbReference type="SAM" id="Phobius"/>
    </source>
</evidence>
<feature type="transmembrane region" description="Helical" evidence="3">
    <location>
        <begin position="306"/>
        <end position="326"/>
    </location>
</feature>
<accession>A0A7M5VDI7</accession>
<feature type="transmembrane region" description="Helical" evidence="3">
    <location>
        <begin position="111"/>
        <end position="134"/>
    </location>
</feature>
<dbReference type="CDD" id="cd17352">
    <property type="entry name" value="MFS_MCT_SLC16"/>
    <property type="match status" value="1"/>
</dbReference>
<feature type="region of interest" description="Disordered" evidence="2">
    <location>
        <begin position="545"/>
        <end position="569"/>
    </location>
</feature>
<keyword evidence="3" id="KW-0472">Membrane</keyword>
<dbReference type="GO" id="GO:0008028">
    <property type="term" value="F:monocarboxylic acid transmembrane transporter activity"/>
    <property type="evidence" value="ECO:0007669"/>
    <property type="project" value="TreeGrafter"/>
</dbReference>
<dbReference type="RefSeq" id="XP_066915858.1">
    <property type="nucleotide sequence ID" value="XM_067059757.1"/>
</dbReference>
<feature type="transmembrane region" description="Helical" evidence="3">
    <location>
        <begin position="397"/>
        <end position="417"/>
    </location>
</feature>
<dbReference type="AlphaFoldDB" id="A0A7M5VDI7"/>
<dbReference type="InterPro" id="IPR036259">
    <property type="entry name" value="MFS_trans_sf"/>
</dbReference>
<dbReference type="SUPFAM" id="SSF103473">
    <property type="entry name" value="MFS general substrate transporter"/>
    <property type="match status" value="1"/>
</dbReference>
<feature type="transmembrane region" description="Helical" evidence="3">
    <location>
        <begin position="265"/>
        <end position="285"/>
    </location>
</feature>
<keyword evidence="6" id="KW-1185">Reference proteome</keyword>
<keyword evidence="3" id="KW-1133">Transmembrane helix</keyword>
<comment type="subcellular location">
    <subcellularLocation>
        <location evidence="1">Membrane</location>
        <topology evidence="1">Multi-pass membrane protein</topology>
    </subcellularLocation>
</comment>
<feature type="transmembrane region" description="Helical" evidence="3">
    <location>
        <begin position="365"/>
        <end position="385"/>
    </location>
</feature>
<dbReference type="EnsemblMetazoa" id="CLYHEMT010992.4">
    <property type="protein sequence ID" value="CLYHEMP010992.4"/>
    <property type="gene ID" value="CLYHEMG010992"/>
</dbReference>
<dbReference type="Gene3D" id="1.20.1250.20">
    <property type="entry name" value="MFS general substrate transporter like domains"/>
    <property type="match status" value="2"/>
</dbReference>
<proteinExistence type="predicted"/>
<dbReference type="InterPro" id="IPR020846">
    <property type="entry name" value="MFS_dom"/>
</dbReference>
<dbReference type="GO" id="GO:0016020">
    <property type="term" value="C:membrane"/>
    <property type="evidence" value="ECO:0007669"/>
    <property type="project" value="UniProtKB-SubCell"/>
</dbReference>
<feature type="transmembrane region" description="Helical" evidence="3">
    <location>
        <begin position="176"/>
        <end position="196"/>
    </location>
</feature>
<evidence type="ECO:0000259" key="4">
    <source>
        <dbReference type="PROSITE" id="PS50850"/>
    </source>
</evidence>
<feature type="transmembrane region" description="Helical" evidence="3">
    <location>
        <begin position="21"/>
        <end position="44"/>
    </location>
</feature>
<dbReference type="GeneID" id="136803009"/>
<evidence type="ECO:0000313" key="5">
    <source>
        <dbReference type="EnsemblMetazoa" id="CLYHEMP010992.4"/>
    </source>
</evidence>
<name>A0A7M5VDI7_9CNID</name>
<feature type="transmembrane region" description="Helical" evidence="3">
    <location>
        <begin position="241"/>
        <end position="259"/>
    </location>
</feature>
<dbReference type="PANTHER" id="PTHR11360:SF284">
    <property type="entry name" value="EG:103B4.3 PROTEIN-RELATED"/>
    <property type="match status" value="1"/>
</dbReference>
<feature type="transmembrane region" description="Helical" evidence="3">
    <location>
        <begin position="80"/>
        <end position="105"/>
    </location>
</feature>
<reference evidence="5" key="1">
    <citation type="submission" date="2021-01" db="UniProtKB">
        <authorList>
            <consortium name="EnsemblMetazoa"/>
        </authorList>
    </citation>
    <scope>IDENTIFICATION</scope>
</reference>
<dbReference type="Proteomes" id="UP000594262">
    <property type="component" value="Unplaced"/>
</dbReference>
<protein>
    <recommendedName>
        <fullName evidence="4">Major facilitator superfamily (MFS) profile domain-containing protein</fullName>
    </recommendedName>
</protein>
<keyword evidence="3" id="KW-0812">Transmembrane</keyword>
<evidence type="ECO:0000256" key="2">
    <source>
        <dbReference type="SAM" id="MobiDB-lite"/>
    </source>
</evidence>
<evidence type="ECO:0000256" key="1">
    <source>
        <dbReference type="ARBA" id="ARBA00004141"/>
    </source>
</evidence>
<feature type="transmembrane region" description="Helical" evidence="3">
    <location>
        <begin position="332"/>
        <end position="353"/>
    </location>
</feature>